<dbReference type="EMBL" id="HBGS01004896">
    <property type="protein sequence ID" value="CAD9375322.1"/>
    <property type="molecule type" value="Transcribed_RNA"/>
</dbReference>
<dbReference type="Gene3D" id="2.30.29.30">
    <property type="entry name" value="Pleckstrin-homology domain (PH domain)/Phosphotyrosine-binding domain (PTB)"/>
    <property type="match status" value="1"/>
</dbReference>
<dbReference type="AlphaFoldDB" id="A0A7S2F6U8"/>
<dbReference type="SUPFAM" id="SSF50729">
    <property type="entry name" value="PH domain-like"/>
    <property type="match status" value="1"/>
</dbReference>
<dbReference type="SMART" id="SM00233">
    <property type="entry name" value="PH"/>
    <property type="match status" value="1"/>
</dbReference>
<dbReference type="Pfam" id="PF00169">
    <property type="entry name" value="PH"/>
    <property type="match status" value="1"/>
</dbReference>
<sequence>MMLEQQQQATGARVNGLMKELQSRSKKVKELEIQLEETSEAYASETHWQSTLTDKLEKVQRDHDKKHEELVNLQNEHSDHKQTHEERHNELSQKLAEHEVKLTNTHSEKEEVKAQLNDALTEISNKELQLHQSKQEGVELSSKLENLQTELEREKKNVQDLITERKAMEAKLTQEVESCKTTAEDMRLAQQTELKGLNDAINTAKQDFGAVNAEKGELKKQVREYQRRSQQQEKSMNDLRTQGQKKVAQLQSQLEKHKLDHTKIRNELQQKTSKELQLEMQLDHEKEMRETAIADKDTQIFSFQKDITEKSKTMKKKEVKIQQLTTLIEEKDNELVALQAAKSVFTMEKEKQQVLWETSMSEHFNKIHENEHKYNELEMQFEEFKESQEVEKAEIQRELLEYKTIVQQVQTTKQGLLRKQTRTRRMFQTWSVKHFTLVGGALLYKDPNSAAANAEKAFQMNSTTTITGSTTVKYGFSIQTLDNELVLQAIDQDDMNSWMLELKESVSAMSAKAYIDPAQVAAFGKLENGDEQDINEES</sequence>
<feature type="coiled-coil region" evidence="1">
    <location>
        <begin position="215"/>
        <end position="274"/>
    </location>
</feature>
<evidence type="ECO:0000259" key="3">
    <source>
        <dbReference type="PROSITE" id="PS50003"/>
    </source>
</evidence>
<dbReference type="InterPro" id="IPR011993">
    <property type="entry name" value="PH-like_dom_sf"/>
</dbReference>
<dbReference type="PROSITE" id="PS50003">
    <property type="entry name" value="PH_DOMAIN"/>
    <property type="match status" value="1"/>
</dbReference>
<dbReference type="InterPro" id="IPR001849">
    <property type="entry name" value="PH_domain"/>
</dbReference>
<evidence type="ECO:0000313" key="4">
    <source>
        <dbReference type="EMBL" id="CAD9375322.1"/>
    </source>
</evidence>
<keyword evidence="1" id="KW-0175">Coiled coil</keyword>
<reference evidence="4" key="1">
    <citation type="submission" date="2021-01" db="EMBL/GenBank/DDBJ databases">
        <authorList>
            <person name="Corre E."/>
            <person name="Pelletier E."/>
            <person name="Niang G."/>
            <person name="Scheremetjew M."/>
            <person name="Finn R."/>
            <person name="Kale V."/>
            <person name="Holt S."/>
            <person name="Cochrane G."/>
            <person name="Meng A."/>
            <person name="Brown T."/>
            <person name="Cohen L."/>
        </authorList>
    </citation>
    <scope>NUCLEOTIDE SEQUENCE</scope>
    <source>
        <strain evidence="4">CCMP1381</strain>
    </source>
</reference>
<gene>
    <name evidence="4" type="ORF">DSPE1174_LOCUS2523</name>
</gene>
<name>A0A7S2F6U8_9STRA</name>
<protein>
    <recommendedName>
        <fullName evidence="3">PH domain-containing protein</fullName>
    </recommendedName>
</protein>
<feature type="coiled-coil region" evidence="1">
    <location>
        <begin position="314"/>
        <end position="341"/>
    </location>
</feature>
<feature type="region of interest" description="Disordered" evidence="2">
    <location>
        <begin position="60"/>
        <end position="110"/>
    </location>
</feature>
<accession>A0A7S2F6U8</accession>
<evidence type="ECO:0000256" key="1">
    <source>
        <dbReference type="SAM" id="Coils"/>
    </source>
</evidence>
<feature type="coiled-coil region" evidence="1">
    <location>
        <begin position="367"/>
        <end position="394"/>
    </location>
</feature>
<organism evidence="4">
    <name type="scientific">Octactis speculum</name>
    <dbReference type="NCBI Taxonomy" id="3111310"/>
    <lineage>
        <taxon>Eukaryota</taxon>
        <taxon>Sar</taxon>
        <taxon>Stramenopiles</taxon>
        <taxon>Ochrophyta</taxon>
        <taxon>Dictyochophyceae</taxon>
        <taxon>Dictyochales</taxon>
        <taxon>Dictyochaceae</taxon>
        <taxon>Octactis</taxon>
    </lineage>
</organism>
<proteinExistence type="predicted"/>
<feature type="domain" description="PH" evidence="3">
    <location>
        <begin position="410"/>
        <end position="507"/>
    </location>
</feature>
<evidence type="ECO:0000256" key="2">
    <source>
        <dbReference type="SAM" id="MobiDB-lite"/>
    </source>
</evidence>
<dbReference type="CDD" id="cd00821">
    <property type="entry name" value="PH"/>
    <property type="match status" value="1"/>
</dbReference>